<name>A0ABT9ISB5_9MICC</name>
<protein>
    <recommendedName>
        <fullName evidence="3">YCII-related domain-containing protein</fullName>
    </recommendedName>
</protein>
<dbReference type="RefSeq" id="WP_305997499.1">
    <property type="nucleotide sequence ID" value="NZ_JAVALS010000015.1"/>
</dbReference>
<proteinExistence type="predicted"/>
<keyword evidence="2" id="KW-1185">Reference proteome</keyword>
<evidence type="ECO:0000313" key="2">
    <source>
        <dbReference type="Proteomes" id="UP001232725"/>
    </source>
</evidence>
<dbReference type="SUPFAM" id="SSF54909">
    <property type="entry name" value="Dimeric alpha+beta barrel"/>
    <property type="match status" value="1"/>
</dbReference>
<organism evidence="1 2">
    <name type="scientific">Arthrobacter horti</name>
    <dbReference type="NCBI Taxonomy" id="3068273"/>
    <lineage>
        <taxon>Bacteria</taxon>
        <taxon>Bacillati</taxon>
        <taxon>Actinomycetota</taxon>
        <taxon>Actinomycetes</taxon>
        <taxon>Micrococcales</taxon>
        <taxon>Micrococcaceae</taxon>
        <taxon>Arthrobacter</taxon>
    </lineage>
</organism>
<reference evidence="1 2" key="1">
    <citation type="submission" date="2023-08" db="EMBL/GenBank/DDBJ databases">
        <title>Arthrobacter horti sp. nov., isolated from forest soil.</title>
        <authorList>
            <person name="Park M."/>
        </authorList>
    </citation>
    <scope>NUCLEOTIDE SEQUENCE [LARGE SCALE GENOMIC DNA]</scope>
    <source>
        <strain evidence="1 2">YJM1</strain>
    </source>
</reference>
<dbReference type="Proteomes" id="UP001232725">
    <property type="component" value="Unassembled WGS sequence"/>
</dbReference>
<dbReference type="InterPro" id="IPR011008">
    <property type="entry name" value="Dimeric_a/b-barrel"/>
</dbReference>
<dbReference type="EMBL" id="JAVALS010000015">
    <property type="protein sequence ID" value="MDP5228453.1"/>
    <property type="molecule type" value="Genomic_DNA"/>
</dbReference>
<evidence type="ECO:0008006" key="3">
    <source>
        <dbReference type="Google" id="ProtNLM"/>
    </source>
</evidence>
<sequence length="103" mass="10534">MAKFLVLYKADTTAADQMAQGSPEEQAAGMQAWMDWAAKAGDAIVDLGSPLSPASADADASVGGFSILQAESADALQGVLEGHPHTAMGGTIVVHEFLTMPGM</sequence>
<evidence type="ECO:0000313" key="1">
    <source>
        <dbReference type="EMBL" id="MDP5228453.1"/>
    </source>
</evidence>
<accession>A0ABT9ISB5</accession>
<gene>
    <name evidence="1" type="ORF">Q9R02_14920</name>
</gene>
<comment type="caution">
    <text evidence="1">The sequence shown here is derived from an EMBL/GenBank/DDBJ whole genome shotgun (WGS) entry which is preliminary data.</text>
</comment>